<organism evidence="8 9">
    <name type="scientific">Geothermobacter hydrogeniphilus</name>
    <dbReference type="NCBI Taxonomy" id="1969733"/>
    <lineage>
        <taxon>Bacteria</taxon>
        <taxon>Pseudomonadati</taxon>
        <taxon>Thermodesulfobacteriota</taxon>
        <taxon>Desulfuromonadia</taxon>
        <taxon>Desulfuromonadales</taxon>
        <taxon>Geothermobacteraceae</taxon>
        <taxon>Geothermobacter</taxon>
    </lineage>
</organism>
<dbReference type="PANTHER" id="PTHR34856">
    <property type="entry name" value="PROTEIN NRFD"/>
    <property type="match status" value="1"/>
</dbReference>
<dbReference type="RefSeq" id="WP_085011041.1">
    <property type="nucleotide sequence ID" value="NZ_NAAD01000015.1"/>
</dbReference>
<comment type="subcellular location">
    <subcellularLocation>
        <location evidence="1">Cell membrane</location>
        <topology evidence="1">Multi-pass membrane protein</topology>
    </subcellularLocation>
</comment>
<comment type="caution">
    <text evidence="8">The sequence shown here is derived from an EMBL/GenBank/DDBJ whole genome shotgun (WGS) entry which is preliminary data.</text>
</comment>
<keyword evidence="9" id="KW-1185">Reference proteome</keyword>
<keyword evidence="3" id="KW-1003">Cell membrane</keyword>
<comment type="similarity">
    <text evidence="2">Belongs to the NrfD family.</text>
</comment>
<keyword evidence="4 7" id="KW-0812">Transmembrane</keyword>
<gene>
    <name evidence="8" type="ORF">B5V00_11970</name>
</gene>
<feature type="transmembrane region" description="Helical" evidence="7">
    <location>
        <begin position="349"/>
        <end position="369"/>
    </location>
</feature>
<keyword evidence="6 7" id="KW-0472">Membrane</keyword>
<protein>
    <recommendedName>
        <fullName evidence="10">Prokaryotic molybdopterin-containing oxidoreductase family, membrane subunit</fullName>
    </recommendedName>
</protein>
<evidence type="ECO:0000256" key="5">
    <source>
        <dbReference type="ARBA" id="ARBA00022989"/>
    </source>
</evidence>
<evidence type="ECO:0000256" key="3">
    <source>
        <dbReference type="ARBA" id="ARBA00022475"/>
    </source>
</evidence>
<evidence type="ECO:0000313" key="8">
    <source>
        <dbReference type="EMBL" id="ORJ58560.1"/>
    </source>
</evidence>
<evidence type="ECO:0000313" key="9">
    <source>
        <dbReference type="Proteomes" id="UP000193136"/>
    </source>
</evidence>
<keyword evidence="5 7" id="KW-1133">Transmembrane helix</keyword>
<dbReference type="GO" id="GO:0005886">
    <property type="term" value="C:plasma membrane"/>
    <property type="evidence" value="ECO:0007669"/>
    <property type="project" value="UniProtKB-SubCell"/>
</dbReference>
<dbReference type="Pfam" id="PF03916">
    <property type="entry name" value="NrfD"/>
    <property type="match status" value="1"/>
</dbReference>
<accession>A0A1X0Y047</accession>
<evidence type="ECO:0000256" key="6">
    <source>
        <dbReference type="ARBA" id="ARBA00023136"/>
    </source>
</evidence>
<dbReference type="Gene3D" id="1.20.1630.10">
    <property type="entry name" value="Formate dehydrogenase/DMSO reductase domain"/>
    <property type="match status" value="1"/>
</dbReference>
<proteinExistence type="inferred from homology"/>
<dbReference type="AlphaFoldDB" id="A0A1X0Y047"/>
<dbReference type="OrthoDB" id="9772767at2"/>
<feature type="transmembrane region" description="Helical" evidence="7">
    <location>
        <begin position="87"/>
        <end position="104"/>
    </location>
</feature>
<evidence type="ECO:0000256" key="1">
    <source>
        <dbReference type="ARBA" id="ARBA00004651"/>
    </source>
</evidence>
<name>A0A1X0Y047_9BACT</name>
<feature type="transmembrane region" description="Helical" evidence="7">
    <location>
        <begin position="307"/>
        <end position="329"/>
    </location>
</feature>
<evidence type="ECO:0000256" key="7">
    <source>
        <dbReference type="SAM" id="Phobius"/>
    </source>
</evidence>
<reference evidence="8 9" key="1">
    <citation type="submission" date="2017-03" db="EMBL/GenBank/DDBJ databases">
        <title>Genome sequence of Geothermobacter sp. EPR-M, Deep-Sea Iron Reducer.</title>
        <authorList>
            <person name="Tully B."/>
            <person name="Savalia P."/>
            <person name="Abuyen K."/>
            <person name="Baughan C."/>
            <person name="Romero E."/>
            <person name="Ronkowski C."/>
            <person name="Torres B."/>
            <person name="Tremblay J."/>
            <person name="Trujillo A."/>
            <person name="Tyler M."/>
            <person name="Perez-Rodriguez I."/>
            <person name="Amend J."/>
        </authorList>
    </citation>
    <scope>NUCLEOTIDE SEQUENCE [LARGE SCALE GENOMIC DNA]</scope>
    <source>
        <strain evidence="8 9">EPR-M</strain>
    </source>
</reference>
<feature type="transmembrane region" description="Helical" evidence="7">
    <location>
        <begin position="153"/>
        <end position="172"/>
    </location>
</feature>
<dbReference type="InterPro" id="IPR005614">
    <property type="entry name" value="NrfD-like"/>
</dbReference>
<dbReference type="EMBL" id="NAAD01000015">
    <property type="protein sequence ID" value="ORJ58560.1"/>
    <property type="molecule type" value="Genomic_DNA"/>
</dbReference>
<feature type="transmembrane region" description="Helical" evidence="7">
    <location>
        <begin position="51"/>
        <end position="75"/>
    </location>
</feature>
<dbReference type="Proteomes" id="UP000193136">
    <property type="component" value="Unassembled WGS sequence"/>
</dbReference>
<feature type="transmembrane region" description="Helical" evidence="7">
    <location>
        <begin position="235"/>
        <end position="256"/>
    </location>
</feature>
<dbReference type="InterPro" id="IPR052049">
    <property type="entry name" value="Electron_transfer_protein"/>
</dbReference>
<dbReference type="PANTHER" id="PTHR34856:SF2">
    <property type="entry name" value="PROTEIN NRFD"/>
    <property type="match status" value="1"/>
</dbReference>
<feature type="transmembrane region" description="Helical" evidence="7">
    <location>
        <begin position="192"/>
        <end position="214"/>
    </location>
</feature>
<evidence type="ECO:0000256" key="2">
    <source>
        <dbReference type="ARBA" id="ARBA00008929"/>
    </source>
</evidence>
<dbReference type="STRING" id="1969733.B5V00_11970"/>
<feature type="transmembrane region" description="Helical" evidence="7">
    <location>
        <begin position="276"/>
        <end position="295"/>
    </location>
</feature>
<sequence>MSTIAKKPGQLLWFALLSLCLIAAAGAAGYSFMVGHEQAFNVNRGVPWGILIATYVFLAISCSGLCLISSLGHVFGFHEFTLISKRAILLAILCLMGAFGAIGLDLEHPFNMIYTLLSPNFSSGIWWMGTIYGIYLGILVVEFYALMTDNHKLSIVTGSLGFLFAIAAPSVLGSVFGLTLARPFWHGSFMPVYIIITALVSGTALIIMVMYFHHFVRNLEMDEQDRRLIRLLGRILALMIFILIFSVFWNVVVGLYGKQPGHYEPVMALLTGKLSLNFWMGEIIIGLVVPLLLLMRHDRTPFSTMMASLLALVGMFFMRYDMTIAGQLYPLRLQEYGLEDGLFSYSPSLSEVLIVIGCLAFSAFAYTLAEKLLKLDTDREQHS</sequence>
<feature type="transmembrane region" description="Helical" evidence="7">
    <location>
        <begin position="124"/>
        <end position="146"/>
    </location>
</feature>
<evidence type="ECO:0008006" key="10">
    <source>
        <dbReference type="Google" id="ProtNLM"/>
    </source>
</evidence>
<evidence type="ECO:0000256" key="4">
    <source>
        <dbReference type="ARBA" id="ARBA00022692"/>
    </source>
</evidence>